<dbReference type="PANTHER" id="PTHR28243">
    <property type="entry name" value="AGL049CP"/>
    <property type="match status" value="1"/>
</dbReference>
<dbReference type="GO" id="GO:0010181">
    <property type="term" value="F:FMN binding"/>
    <property type="evidence" value="ECO:0007669"/>
    <property type="project" value="InterPro"/>
</dbReference>
<dbReference type="SUPFAM" id="SSF50475">
    <property type="entry name" value="FMN-binding split barrel"/>
    <property type="match status" value="1"/>
</dbReference>
<proteinExistence type="predicted"/>
<reference evidence="2 3" key="1">
    <citation type="submission" date="2023-09" db="EMBL/GenBank/DDBJ databases">
        <authorList>
            <person name="Rey-Velasco X."/>
        </authorList>
    </citation>
    <scope>NUCLEOTIDE SEQUENCE [LARGE SCALE GENOMIC DNA]</scope>
    <source>
        <strain evidence="2 3">W409</strain>
    </source>
</reference>
<evidence type="ECO:0000313" key="2">
    <source>
        <dbReference type="EMBL" id="MDT0581368.1"/>
    </source>
</evidence>
<dbReference type="PANTHER" id="PTHR28243:SF1">
    <property type="entry name" value="PYRIDOXAMINE 5'-PHOSPHATE OXIDASE ALR4036 FAMILY FMN-BINDING DOMAIN-CONTAINING PROTEIN"/>
    <property type="match status" value="1"/>
</dbReference>
<feature type="domain" description="Pyridoxamine 5'-phosphate oxidase Alr4036 family FMN-binding" evidence="1">
    <location>
        <begin position="7"/>
        <end position="100"/>
    </location>
</feature>
<name>A0AAW8R2J7_9ALTE</name>
<dbReference type="EMBL" id="JAVRIE010000001">
    <property type="protein sequence ID" value="MDT0581368.1"/>
    <property type="molecule type" value="Genomic_DNA"/>
</dbReference>
<dbReference type="InterPro" id="IPR024624">
    <property type="entry name" value="Pyridox_Oxase_Alr4036_FMN-bd"/>
</dbReference>
<protein>
    <submittedName>
        <fullName evidence="2">Pyridoxamine 5'-phosphate oxidase family protein</fullName>
    </submittedName>
</protein>
<comment type="caution">
    <text evidence="2">The sequence shown here is derived from an EMBL/GenBank/DDBJ whole genome shotgun (WGS) entry which is preliminary data.</text>
</comment>
<dbReference type="Pfam" id="PF12766">
    <property type="entry name" value="Pyridox_oxase_2"/>
    <property type="match status" value="1"/>
</dbReference>
<dbReference type="Proteomes" id="UP001249020">
    <property type="component" value="Unassembled WGS sequence"/>
</dbReference>
<accession>A0AAW8R2J7</accession>
<gene>
    <name evidence="2" type="ORF">RM544_02365</name>
</gene>
<dbReference type="AlphaFoldDB" id="A0AAW8R2J7"/>
<sequence length="220" mass="25596">MNTQLFPPWRQRLVRSLHLNRSQPQSRYYQVATVDGSGLPKNRTMVFRGFEDGNDNLLSITDRRSEKIIDWQEQENKTFELCWYFAKSREQYRVSGRAKLLFASDLPKYTAGEAENSQLIKTWIELSQNAQQAFYLDTPKTPFCDNSEISDIQGSDNNKLSTNIKKTNINNAEVIRNISENFVLVSFIAESVDYLNLRATPHERLLSDKSQSWQERKVFA</sequence>
<organism evidence="2 3">
    <name type="scientific">Brumicola blandensis</name>
    <dbReference type="NCBI Taxonomy" id="3075611"/>
    <lineage>
        <taxon>Bacteria</taxon>
        <taxon>Pseudomonadati</taxon>
        <taxon>Pseudomonadota</taxon>
        <taxon>Gammaproteobacteria</taxon>
        <taxon>Alteromonadales</taxon>
        <taxon>Alteromonadaceae</taxon>
        <taxon>Brumicola</taxon>
    </lineage>
</organism>
<evidence type="ECO:0000259" key="1">
    <source>
        <dbReference type="Pfam" id="PF12766"/>
    </source>
</evidence>
<keyword evidence="3" id="KW-1185">Reference proteome</keyword>
<dbReference type="InterPro" id="IPR012349">
    <property type="entry name" value="Split_barrel_FMN-bd"/>
</dbReference>
<dbReference type="RefSeq" id="WP_311360172.1">
    <property type="nucleotide sequence ID" value="NZ_JAVRIE010000001.1"/>
</dbReference>
<dbReference type="Gene3D" id="2.30.110.10">
    <property type="entry name" value="Electron Transport, Fmn-binding Protein, Chain A"/>
    <property type="match status" value="1"/>
</dbReference>
<evidence type="ECO:0000313" key="3">
    <source>
        <dbReference type="Proteomes" id="UP001249020"/>
    </source>
</evidence>